<reference evidence="1 2" key="1">
    <citation type="journal article" date="2019" name="Int. J. Syst. Evol. Microbiol.">
        <title>The Global Catalogue of Microorganisms (GCM) 10K type strain sequencing project: providing services to taxonomists for standard genome sequencing and annotation.</title>
        <authorList>
            <consortium name="The Broad Institute Genomics Platform"/>
            <consortium name="The Broad Institute Genome Sequencing Center for Infectious Disease"/>
            <person name="Wu L."/>
            <person name="Ma J."/>
        </authorList>
    </citation>
    <scope>NUCLEOTIDE SEQUENCE [LARGE SCALE GENOMIC DNA]</scope>
    <source>
        <strain evidence="1 2">JCM 15974</strain>
    </source>
</reference>
<keyword evidence="2" id="KW-1185">Reference proteome</keyword>
<name>A0ABN1IQJ5_9FLAO</name>
<proteinExistence type="predicted"/>
<comment type="caution">
    <text evidence="1">The sequence shown here is derived from an EMBL/GenBank/DDBJ whole genome shotgun (WGS) entry which is preliminary data.</text>
</comment>
<evidence type="ECO:0000313" key="1">
    <source>
        <dbReference type="EMBL" id="GAA0719105.1"/>
    </source>
</evidence>
<dbReference type="Proteomes" id="UP001501758">
    <property type="component" value="Unassembled WGS sequence"/>
</dbReference>
<sequence>MCLPINNYKYTMNKQNKKKLTLDKIKIAKLDNLNNFKGGQQENTANANFEVYLTKLTICDTFGDCVSTKTIPISGHTCICL</sequence>
<protein>
    <recommendedName>
        <fullName evidence="3">Natural product</fullName>
    </recommendedName>
</protein>
<evidence type="ECO:0000313" key="2">
    <source>
        <dbReference type="Proteomes" id="UP001501758"/>
    </source>
</evidence>
<gene>
    <name evidence="1" type="ORF">GCM10009430_17790</name>
</gene>
<accession>A0ABN1IQJ5</accession>
<dbReference type="EMBL" id="BAAAGE010000002">
    <property type="protein sequence ID" value="GAA0719105.1"/>
    <property type="molecule type" value="Genomic_DNA"/>
</dbReference>
<organism evidence="1 2">
    <name type="scientific">Aquimarina litoralis</name>
    <dbReference type="NCBI Taxonomy" id="584605"/>
    <lineage>
        <taxon>Bacteria</taxon>
        <taxon>Pseudomonadati</taxon>
        <taxon>Bacteroidota</taxon>
        <taxon>Flavobacteriia</taxon>
        <taxon>Flavobacteriales</taxon>
        <taxon>Flavobacteriaceae</taxon>
        <taxon>Aquimarina</taxon>
    </lineage>
</organism>
<evidence type="ECO:0008006" key="3">
    <source>
        <dbReference type="Google" id="ProtNLM"/>
    </source>
</evidence>